<evidence type="ECO:0000256" key="1">
    <source>
        <dbReference type="ARBA" id="ARBA00001954"/>
    </source>
</evidence>
<evidence type="ECO:0000256" key="4">
    <source>
        <dbReference type="ARBA" id="ARBA00023002"/>
    </source>
</evidence>
<organism evidence="6 7">
    <name type="scientific">Noviherbaspirillum album</name>
    <dbReference type="NCBI Taxonomy" id="3080276"/>
    <lineage>
        <taxon>Bacteria</taxon>
        <taxon>Pseudomonadati</taxon>
        <taxon>Pseudomonadota</taxon>
        <taxon>Betaproteobacteria</taxon>
        <taxon>Burkholderiales</taxon>
        <taxon>Oxalobacteraceae</taxon>
        <taxon>Noviherbaspirillum</taxon>
    </lineage>
</organism>
<keyword evidence="7" id="KW-1185">Reference proteome</keyword>
<comment type="similarity">
    <text evidence="2">Belongs to the carotenoid oxygenase family.</text>
</comment>
<keyword evidence="3" id="KW-0479">Metal-binding</keyword>
<dbReference type="InterPro" id="IPR004294">
    <property type="entry name" value="Carotenoid_Oase"/>
</dbReference>
<dbReference type="Proteomes" id="UP001352263">
    <property type="component" value="Unassembled WGS sequence"/>
</dbReference>
<proteinExistence type="inferred from homology"/>
<reference evidence="6 7" key="1">
    <citation type="submission" date="2023-10" db="EMBL/GenBank/DDBJ databases">
        <title>Noviherbaspirillum sp. CPCC 100848 genome assembly.</title>
        <authorList>
            <person name="Li X.Y."/>
            <person name="Fang X.M."/>
        </authorList>
    </citation>
    <scope>NUCLEOTIDE SEQUENCE [LARGE SCALE GENOMIC DNA]</scope>
    <source>
        <strain evidence="6 7">CPCC 100848</strain>
    </source>
</reference>
<comment type="cofactor">
    <cofactor evidence="1">
        <name>Fe(2+)</name>
        <dbReference type="ChEBI" id="CHEBI:29033"/>
    </cofactor>
</comment>
<evidence type="ECO:0000256" key="3">
    <source>
        <dbReference type="ARBA" id="ARBA00022723"/>
    </source>
</evidence>
<comment type="caution">
    <text evidence="6">The sequence shown here is derived from an EMBL/GenBank/DDBJ whole genome shotgun (WGS) entry which is preliminary data.</text>
</comment>
<evidence type="ECO:0000256" key="2">
    <source>
        <dbReference type="ARBA" id="ARBA00006787"/>
    </source>
</evidence>
<dbReference type="PANTHER" id="PTHR10543:SF89">
    <property type="entry name" value="CAROTENOID 9,10(9',10')-CLEAVAGE DIOXYGENASE 1"/>
    <property type="match status" value="1"/>
</dbReference>
<gene>
    <name evidence="6" type="ORF">RY831_32335</name>
</gene>
<name>A0ABU6JKS4_9BURK</name>
<keyword evidence="5" id="KW-0408">Iron</keyword>
<dbReference type="RefSeq" id="WP_326510411.1">
    <property type="nucleotide sequence ID" value="NZ_JAWIIV010000080.1"/>
</dbReference>
<dbReference type="PANTHER" id="PTHR10543">
    <property type="entry name" value="BETA-CAROTENE DIOXYGENASE"/>
    <property type="match status" value="1"/>
</dbReference>
<protein>
    <submittedName>
        <fullName evidence="6">Carotenoid oxygenase family protein</fullName>
    </submittedName>
</protein>
<dbReference type="EMBL" id="JAWIIV010000080">
    <property type="protein sequence ID" value="MEC4723809.1"/>
    <property type="molecule type" value="Genomic_DNA"/>
</dbReference>
<keyword evidence="4" id="KW-0560">Oxidoreductase</keyword>
<evidence type="ECO:0000256" key="5">
    <source>
        <dbReference type="ARBA" id="ARBA00023004"/>
    </source>
</evidence>
<evidence type="ECO:0000313" key="7">
    <source>
        <dbReference type="Proteomes" id="UP001352263"/>
    </source>
</evidence>
<evidence type="ECO:0000313" key="6">
    <source>
        <dbReference type="EMBL" id="MEC4723809.1"/>
    </source>
</evidence>
<accession>A0ABU6JKS4</accession>
<dbReference type="Pfam" id="PF03055">
    <property type="entry name" value="RPE65"/>
    <property type="match status" value="1"/>
</dbReference>
<sequence>MTSTHHFLTGNFAPVRSEQDFTELRVIGTLPEALVGTLYRVGPNPQFDPRDQFYHWFAGDGMVHAFYFGSGKVAYKNRWMRTPKWQLENKAGKALFGTFGNPATSDPAVVGRSTGTANTNIVSHAGRLFALEESHQPFEFDPLTLESKGYQSFDGAILSRFTAHPKPDPETGELHFFAYSASGPGTTEMHYGTLDRGCRVARMESFHAPYASMVHDFIATTGHVLFPITPLTSSMDRAMLGKPLFAWETDRIVHLGVLQKGADISAMCWLDMDACHVFHFMNAWETNGKITVYAMEAEMAPGMPYADGRPGEPGKSAARLARWTIDLNGPPPGKIERAVVDDVPAEFPRIDERYAGRYNRYGWYVCHADGKPRNDAENALYATLTCHDFTTGCKQRYSLPEGDVLSEPVFAPRHETANEGDGWIVMTAWRNAEQRSDLLVFHATDITAGPIAVVQLPCRVPFGFHGAWIAA</sequence>